<reference evidence="3" key="2">
    <citation type="submission" date="2020-11" db="EMBL/GenBank/DDBJ databases">
        <authorList>
            <person name="McCartney M.A."/>
            <person name="Auch B."/>
            <person name="Kono T."/>
            <person name="Mallez S."/>
            <person name="Becker A."/>
            <person name="Gohl D.M."/>
            <person name="Silverstein K.A.T."/>
            <person name="Koren S."/>
            <person name="Bechman K.B."/>
            <person name="Herman A."/>
            <person name="Abrahante J.E."/>
            <person name="Garbe J."/>
        </authorList>
    </citation>
    <scope>NUCLEOTIDE SEQUENCE</scope>
    <source>
        <strain evidence="3">Duluth1</strain>
        <tissue evidence="3">Whole animal</tissue>
    </source>
</reference>
<protein>
    <submittedName>
        <fullName evidence="3">Uncharacterized protein</fullName>
    </submittedName>
</protein>
<keyword evidence="2" id="KW-1133">Transmembrane helix</keyword>
<dbReference type="Proteomes" id="UP000828390">
    <property type="component" value="Unassembled WGS sequence"/>
</dbReference>
<proteinExistence type="predicted"/>
<keyword evidence="1" id="KW-0175">Coiled coil</keyword>
<keyword evidence="2" id="KW-0472">Membrane</keyword>
<evidence type="ECO:0000256" key="2">
    <source>
        <dbReference type="SAM" id="Phobius"/>
    </source>
</evidence>
<evidence type="ECO:0000313" key="4">
    <source>
        <dbReference type="Proteomes" id="UP000828390"/>
    </source>
</evidence>
<gene>
    <name evidence="3" type="ORF">DPMN_034038</name>
</gene>
<evidence type="ECO:0000313" key="3">
    <source>
        <dbReference type="EMBL" id="KAH3870847.1"/>
    </source>
</evidence>
<sequence>MVVSTTFKSTSTIFNGCTLGVRRCSSMAKVYVYKPGRELIRHADNMPFQSLIGIQAMQMCRLGIVLFVIIFSVEGSALQKDAETRIAELENLVTELIQQIQQWYNRVCECIQMFAI</sequence>
<evidence type="ECO:0000256" key="1">
    <source>
        <dbReference type="SAM" id="Coils"/>
    </source>
</evidence>
<keyword evidence="4" id="KW-1185">Reference proteome</keyword>
<keyword evidence="2" id="KW-0812">Transmembrane</keyword>
<accession>A0A9D4M4Q7</accession>
<reference evidence="3" key="1">
    <citation type="journal article" date="2019" name="bioRxiv">
        <title>The Genome of the Zebra Mussel, Dreissena polymorpha: A Resource for Invasive Species Research.</title>
        <authorList>
            <person name="McCartney M.A."/>
            <person name="Auch B."/>
            <person name="Kono T."/>
            <person name="Mallez S."/>
            <person name="Zhang Y."/>
            <person name="Obille A."/>
            <person name="Becker A."/>
            <person name="Abrahante J.E."/>
            <person name="Garbe J."/>
            <person name="Badalamenti J.P."/>
            <person name="Herman A."/>
            <person name="Mangelson H."/>
            <person name="Liachko I."/>
            <person name="Sullivan S."/>
            <person name="Sone E.D."/>
            <person name="Koren S."/>
            <person name="Silverstein K.A.T."/>
            <person name="Beckman K.B."/>
            <person name="Gohl D.M."/>
        </authorList>
    </citation>
    <scope>NUCLEOTIDE SEQUENCE</scope>
    <source>
        <strain evidence="3">Duluth1</strain>
        <tissue evidence="3">Whole animal</tissue>
    </source>
</reference>
<name>A0A9D4M4Q7_DREPO</name>
<feature type="coiled-coil region" evidence="1">
    <location>
        <begin position="79"/>
        <end position="106"/>
    </location>
</feature>
<feature type="transmembrane region" description="Helical" evidence="2">
    <location>
        <begin position="52"/>
        <end position="73"/>
    </location>
</feature>
<dbReference type="EMBL" id="JAIWYP010000002">
    <property type="protein sequence ID" value="KAH3870847.1"/>
    <property type="molecule type" value="Genomic_DNA"/>
</dbReference>
<organism evidence="3 4">
    <name type="scientific">Dreissena polymorpha</name>
    <name type="common">Zebra mussel</name>
    <name type="synonym">Mytilus polymorpha</name>
    <dbReference type="NCBI Taxonomy" id="45954"/>
    <lineage>
        <taxon>Eukaryota</taxon>
        <taxon>Metazoa</taxon>
        <taxon>Spiralia</taxon>
        <taxon>Lophotrochozoa</taxon>
        <taxon>Mollusca</taxon>
        <taxon>Bivalvia</taxon>
        <taxon>Autobranchia</taxon>
        <taxon>Heteroconchia</taxon>
        <taxon>Euheterodonta</taxon>
        <taxon>Imparidentia</taxon>
        <taxon>Neoheterodontei</taxon>
        <taxon>Myida</taxon>
        <taxon>Dreissenoidea</taxon>
        <taxon>Dreissenidae</taxon>
        <taxon>Dreissena</taxon>
    </lineage>
</organism>
<dbReference type="AlphaFoldDB" id="A0A9D4M4Q7"/>
<comment type="caution">
    <text evidence="3">The sequence shown here is derived from an EMBL/GenBank/DDBJ whole genome shotgun (WGS) entry which is preliminary data.</text>
</comment>